<dbReference type="STRING" id="149040.A0A194XPQ3"/>
<proteinExistence type="inferred from homology"/>
<dbReference type="Pfam" id="PF12464">
    <property type="entry name" value="Mac"/>
    <property type="match status" value="1"/>
</dbReference>
<sequence>MAASQKNPKMIYQLQQSQASVPWCHEFEKMISGMNFHAPNAPIMLDHKFKVIKALHSFNNPDIIACSTFQSLKQQRMKIAAQILGRLGTGTNIETPFFCVWGCNIFIGNNVYINRDVSIHDNVPVHIGNNVLIGPGACICTATHDTDMVVRRESGGSHALPIVVEDDCWIGANVTVLPGVRIGRGAVVAAGAVVVKDVEEGFLVGGVPAKVLKRLR</sequence>
<dbReference type="EMBL" id="KQ947407">
    <property type="protein sequence ID" value="KUJ21722.1"/>
    <property type="molecule type" value="Genomic_DNA"/>
</dbReference>
<dbReference type="GO" id="GO:0008374">
    <property type="term" value="F:O-acyltransferase activity"/>
    <property type="evidence" value="ECO:0007669"/>
    <property type="project" value="TreeGrafter"/>
</dbReference>
<dbReference type="InterPro" id="IPR051159">
    <property type="entry name" value="Hexapeptide_acetyltransf"/>
</dbReference>
<dbReference type="PANTHER" id="PTHR23416">
    <property type="entry name" value="SIALIC ACID SYNTHASE-RELATED"/>
    <property type="match status" value="1"/>
</dbReference>
<evidence type="ECO:0000256" key="1">
    <source>
        <dbReference type="ARBA" id="ARBA00007274"/>
    </source>
</evidence>
<dbReference type="PANTHER" id="PTHR23416:SF54">
    <property type="entry name" value="ACETYLTRANSFERASE, CYSE_LACA_LPXA_NODL FAMILY (AFU_ORTHOLOGUE AFUA_2G08430)-RELATED"/>
    <property type="match status" value="1"/>
</dbReference>
<dbReference type="InterPro" id="IPR024688">
    <property type="entry name" value="Mac_dom"/>
</dbReference>
<dbReference type="InterPro" id="IPR011004">
    <property type="entry name" value="Trimer_LpxA-like_sf"/>
</dbReference>
<organism evidence="4 5">
    <name type="scientific">Mollisia scopiformis</name>
    <name type="common">Conifer needle endophyte fungus</name>
    <name type="synonym">Phialocephala scopiformis</name>
    <dbReference type="NCBI Taxonomy" id="149040"/>
    <lineage>
        <taxon>Eukaryota</taxon>
        <taxon>Fungi</taxon>
        <taxon>Dikarya</taxon>
        <taxon>Ascomycota</taxon>
        <taxon>Pezizomycotina</taxon>
        <taxon>Leotiomycetes</taxon>
        <taxon>Helotiales</taxon>
        <taxon>Mollisiaceae</taxon>
        <taxon>Mollisia</taxon>
    </lineage>
</organism>
<evidence type="ECO:0000313" key="4">
    <source>
        <dbReference type="EMBL" id="KUJ21722.1"/>
    </source>
</evidence>
<dbReference type="GO" id="GO:0016407">
    <property type="term" value="F:acetyltransferase activity"/>
    <property type="evidence" value="ECO:0007669"/>
    <property type="project" value="InterPro"/>
</dbReference>
<dbReference type="Pfam" id="PF00132">
    <property type="entry name" value="Hexapep"/>
    <property type="match status" value="1"/>
</dbReference>
<keyword evidence="2" id="KW-0808">Transferase</keyword>
<evidence type="ECO:0000259" key="3">
    <source>
        <dbReference type="Pfam" id="PF12464"/>
    </source>
</evidence>
<dbReference type="GeneID" id="28826415"/>
<gene>
    <name evidence="4" type="ORF">LY89DRAFT_694227</name>
</gene>
<dbReference type="Proteomes" id="UP000070700">
    <property type="component" value="Unassembled WGS sequence"/>
</dbReference>
<evidence type="ECO:0000313" key="5">
    <source>
        <dbReference type="Proteomes" id="UP000070700"/>
    </source>
</evidence>
<dbReference type="AlphaFoldDB" id="A0A194XPQ3"/>
<reference evidence="4 5" key="1">
    <citation type="submission" date="2015-10" db="EMBL/GenBank/DDBJ databases">
        <title>Full genome of DAOMC 229536 Phialocephala scopiformis, a fungal endophyte of spruce producing the potent anti-insectan compound rugulosin.</title>
        <authorList>
            <consortium name="DOE Joint Genome Institute"/>
            <person name="Walker A.K."/>
            <person name="Frasz S.L."/>
            <person name="Seifert K.A."/>
            <person name="Miller J.D."/>
            <person name="Mondo S.J."/>
            <person name="Labutti K."/>
            <person name="Lipzen A."/>
            <person name="Dockter R."/>
            <person name="Kennedy M."/>
            <person name="Grigoriev I.V."/>
            <person name="Spatafora J.W."/>
        </authorList>
    </citation>
    <scope>NUCLEOTIDE SEQUENCE [LARGE SCALE GENOMIC DNA]</scope>
    <source>
        <strain evidence="4 5">CBS 120377</strain>
    </source>
</reference>
<dbReference type="FunCoup" id="A0A194XPQ3">
    <property type="interactions" value="13"/>
</dbReference>
<dbReference type="SUPFAM" id="SSF51161">
    <property type="entry name" value="Trimeric LpxA-like enzymes"/>
    <property type="match status" value="1"/>
</dbReference>
<feature type="domain" description="Maltose/galactoside acetyltransferase" evidence="3">
    <location>
        <begin position="29"/>
        <end position="88"/>
    </location>
</feature>
<dbReference type="PROSITE" id="PS00101">
    <property type="entry name" value="HEXAPEP_TRANSFERASES"/>
    <property type="match status" value="1"/>
</dbReference>
<evidence type="ECO:0000256" key="2">
    <source>
        <dbReference type="ARBA" id="ARBA00022679"/>
    </source>
</evidence>
<name>A0A194XPQ3_MOLSC</name>
<dbReference type="Gene3D" id="2.160.10.10">
    <property type="entry name" value="Hexapeptide repeat proteins"/>
    <property type="match status" value="1"/>
</dbReference>
<dbReference type="KEGG" id="psco:LY89DRAFT_694227"/>
<dbReference type="RefSeq" id="XP_018076077.1">
    <property type="nucleotide sequence ID" value="XM_018216689.1"/>
</dbReference>
<dbReference type="InterPro" id="IPR001451">
    <property type="entry name" value="Hexapep"/>
</dbReference>
<keyword evidence="5" id="KW-1185">Reference proteome</keyword>
<accession>A0A194XPQ3</accession>
<dbReference type="InParanoid" id="A0A194XPQ3"/>
<protein>
    <submittedName>
        <fullName evidence="4">Trimeric LpxA-like protein</fullName>
    </submittedName>
</protein>
<comment type="similarity">
    <text evidence="1">Belongs to the transferase hexapeptide repeat family.</text>
</comment>
<dbReference type="InterPro" id="IPR018357">
    <property type="entry name" value="Hexapep_transf_CS"/>
</dbReference>
<dbReference type="OrthoDB" id="25818at2759"/>